<dbReference type="Gene3D" id="4.10.60.10">
    <property type="entry name" value="Zinc finger, CCHC-type"/>
    <property type="match status" value="1"/>
</dbReference>
<dbReference type="EMBL" id="CAJVQB010082661">
    <property type="protein sequence ID" value="CAG8846246.1"/>
    <property type="molecule type" value="Genomic_DNA"/>
</dbReference>
<dbReference type="SUPFAM" id="SSF57756">
    <property type="entry name" value="Retrovirus zinc finger-like domains"/>
    <property type="match status" value="1"/>
</dbReference>
<accession>A0ABN7X4H4</accession>
<keyword evidence="2" id="KW-1185">Reference proteome</keyword>
<feature type="non-terminal residue" evidence="1">
    <location>
        <position position="106"/>
    </location>
</feature>
<organism evidence="1 2">
    <name type="scientific">Gigaspora margarita</name>
    <dbReference type="NCBI Taxonomy" id="4874"/>
    <lineage>
        <taxon>Eukaryota</taxon>
        <taxon>Fungi</taxon>
        <taxon>Fungi incertae sedis</taxon>
        <taxon>Mucoromycota</taxon>
        <taxon>Glomeromycotina</taxon>
        <taxon>Glomeromycetes</taxon>
        <taxon>Diversisporales</taxon>
        <taxon>Gigasporaceae</taxon>
        <taxon>Gigaspora</taxon>
    </lineage>
</organism>
<protein>
    <submittedName>
        <fullName evidence="1">30669_t:CDS:1</fullName>
    </submittedName>
</protein>
<proteinExistence type="predicted"/>
<gene>
    <name evidence="1" type="ORF">GMARGA_LOCUS38070</name>
</gene>
<evidence type="ECO:0000313" key="2">
    <source>
        <dbReference type="Proteomes" id="UP000789901"/>
    </source>
</evidence>
<dbReference type="Proteomes" id="UP000789901">
    <property type="component" value="Unassembled WGS sequence"/>
</dbReference>
<reference evidence="1 2" key="1">
    <citation type="submission" date="2021-06" db="EMBL/GenBank/DDBJ databases">
        <authorList>
            <person name="Kallberg Y."/>
            <person name="Tangrot J."/>
            <person name="Rosling A."/>
        </authorList>
    </citation>
    <scope>NUCLEOTIDE SEQUENCE [LARGE SCALE GENOMIC DNA]</scope>
    <source>
        <strain evidence="1 2">120-4 pot B 10/14</strain>
    </source>
</reference>
<comment type="caution">
    <text evidence="1">The sequence shown here is derived from an EMBL/GenBank/DDBJ whole genome shotgun (WGS) entry which is preliminary data.</text>
</comment>
<sequence>KKDSESWVYKMESNLKELTKAIMDLMEQNKALNIWCYKYNQEGHIAKNCPNRTLQPQQNNQDNAKRNNQTVNLEIRGLNIRLFEIKESISNKSKQYLMIKFEGNNL</sequence>
<feature type="non-terminal residue" evidence="1">
    <location>
        <position position="1"/>
    </location>
</feature>
<dbReference type="InterPro" id="IPR036875">
    <property type="entry name" value="Znf_CCHC_sf"/>
</dbReference>
<evidence type="ECO:0000313" key="1">
    <source>
        <dbReference type="EMBL" id="CAG8846246.1"/>
    </source>
</evidence>
<name>A0ABN7X4H4_GIGMA</name>